<gene>
    <name evidence="3" type="primary">LOC110975178</name>
</gene>
<dbReference type="SUPFAM" id="SSF48371">
    <property type="entry name" value="ARM repeat"/>
    <property type="match status" value="1"/>
</dbReference>
<evidence type="ECO:0000313" key="2">
    <source>
        <dbReference type="Proteomes" id="UP000694845"/>
    </source>
</evidence>
<feature type="region of interest" description="Disordered" evidence="1">
    <location>
        <begin position="43"/>
        <end position="75"/>
    </location>
</feature>
<dbReference type="RefSeq" id="XP_022083092.1">
    <property type="nucleotide sequence ID" value="XM_022227400.1"/>
</dbReference>
<dbReference type="Pfam" id="PF08713">
    <property type="entry name" value="DNA_alkylation"/>
    <property type="match status" value="1"/>
</dbReference>
<dbReference type="GeneID" id="110975178"/>
<dbReference type="Gene3D" id="1.25.40.290">
    <property type="entry name" value="ARM repeat domains"/>
    <property type="match status" value="1"/>
</dbReference>
<sequence>MYWYNWRICCENLAAGGILCERRAVAYEFMSCMPVEMSTRRRQVVQAPKAPFATKRQPHTKQEKSSRRKKAKTDDDAMATSIVTIVTRHLRRAANPDRAPAMAKYMRDQFTFYGIGSPDLKSAFQDILAESPAITQPADLRSTMLSLWRKPEREYQHIALKFAERYRGLLLGKTADDCRESARCLETLLTTRSWWDTIDSISPNLVGYLAKEQPAVMNPVLEGWITHSNMWLRRTAILHQLKYKHDTDQDKLFRFCLLCCHEKEFFIQKSIGWALRNHFRIAPQAVKDFVKENKDKLAPLSKREALKHA</sequence>
<dbReference type="InterPro" id="IPR016024">
    <property type="entry name" value="ARM-type_fold"/>
</dbReference>
<dbReference type="PANTHER" id="PTHR34070:SF1">
    <property type="entry name" value="DNA ALKYLATION REPAIR PROTEIN"/>
    <property type="match status" value="1"/>
</dbReference>
<dbReference type="OrthoDB" id="429969at2759"/>
<evidence type="ECO:0000256" key="1">
    <source>
        <dbReference type="SAM" id="MobiDB-lite"/>
    </source>
</evidence>
<name>A0A8B7XSC0_ACAPL</name>
<dbReference type="Gene3D" id="1.20.1660.10">
    <property type="entry name" value="Hypothetical protein (EF3068)"/>
    <property type="match status" value="1"/>
</dbReference>
<dbReference type="CDD" id="cd07064">
    <property type="entry name" value="AlkD_like_1"/>
    <property type="match status" value="1"/>
</dbReference>
<protein>
    <submittedName>
        <fullName evidence="3">Uncharacterized protein LOC110975178 isoform X1</fullName>
    </submittedName>
</protein>
<organism evidence="2 3">
    <name type="scientific">Acanthaster planci</name>
    <name type="common">Crown-of-thorns starfish</name>
    <dbReference type="NCBI Taxonomy" id="133434"/>
    <lineage>
        <taxon>Eukaryota</taxon>
        <taxon>Metazoa</taxon>
        <taxon>Echinodermata</taxon>
        <taxon>Eleutherozoa</taxon>
        <taxon>Asterozoa</taxon>
        <taxon>Asteroidea</taxon>
        <taxon>Valvatacea</taxon>
        <taxon>Valvatida</taxon>
        <taxon>Acanthasteridae</taxon>
        <taxon>Acanthaster</taxon>
    </lineage>
</organism>
<reference evidence="3" key="1">
    <citation type="submission" date="2025-08" db="UniProtKB">
        <authorList>
            <consortium name="RefSeq"/>
        </authorList>
    </citation>
    <scope>IDENTIFICATION</scope>
</reference>
<accession>A0A8B7XSC0</accession>
<evidence type="ECO:0000313" key="3">
    <source>
        <dbReference type="RefSeq" id="XP_022083092.1"/>
    </source>
</evidence>
<dbReference type="AlphaFoldDB" id="A0A8B7XSC0"/>
<dbReference type="PANTHER" id="PTHR34070">
    <property type="entry name" value="ARMADILLO-TYPE FOLD"/>
    <property type="match status" value="1"/>
</dbReference>
<dbReference type="InterPro" id="IPR014825">
    <property type="entry name" value="DNA_alkylation"/>
</dbReference>
<keyword evidence="2" id="KW-1185">Reference proteome</keyword>
<proteinExistence type="predicted"/>
<dbReference type="KEGG" id="aplc:110975178"/>
<dbReference type="Proteomes" id="UP000694845">
    <property type="component" value="Unplaced"/>
</dbReference>